<dbReference type="STRING" id="226185.EF_2921"/>
<organism evidence="1 2">
    <name type="scientific">Enterococcus faecalis (strain ATCC 700802 / V583)</name>
    <dbReference type="NCBI Taxonomy" id="226185"/>
    <lineage>
        <taxon>Bacteria</taxon>
        <taxon>Bacillati</taxon>
        <taxon>Bacillota</taxon>
        <taxon>Bacilli</taxon>
        <taxon>Lactobacillales</taxon>
        <taxon>Enterococcaceae</taxon>
        <taxon>Enterococcus</taxon>
    </lineage>
</organism>
<keyword evidence="2" id="KW-1185">Reference proteome</keyword>
<dbReference type="Proteomes" id="UP000001415">
    <property type="component" value="Chromosome"/>
</dbReference>
<protein>
    <submittedName>
        <fullName evidence="1">Uncharacterized protein</fullName>
    </submittedName>
</protein>
<reference evidence="1 2" key="1">
    <citation type="journal article" date="2003" name="Science">
        <title>Role of mobile DNA in the evolution of vancomycin-resistant Enterococcus faecalis.</title>
        <authorList>
            <person name="Paulsen I."/>
            <person name="Banerjei L."/>
            <person name="Myers G.S.A."/>
            <person name="Nelson K.E."/>
            <person name="Seshadri R."/>
            <person name="Read T.D."/>
            <person name="Fouts D.E."/>
            <person name="Eisen J.A."/>
            <person name="Gill S.R."/>
            <person name="Heidelberg J.F."/>
            <person name="Tettelin H."/>
            <person name="Dodson R.J."/>
            <person name="Umayam L."/>
            <person name="Brinkac L."/>
            <person name="Beanan M."/>
            <person name="Daugherty S."/>
            <person name="DeBoy R.T."/>
            <person name="Durkin S."/>
            <person name="Kolonay J."/>
            <person name="Madupu R."/>
            <person name="Nelson W."/>
            <person name="Vamathevan J."/>
            <person name="Tran B."/>
            <person name="Upton J."/>
            <person name="Hansen T."/>
            <person name="Shetty J."/>
            <person name="Khouri H."/>
            <person name="Utterback T."/>
            <person name="Radune D."/>
            <person name="Ketchum K.A."/>
            <person name="Dougherty B.A."/>
            <person name="Fraser C.M."/>
        </authorList>
    </citation>
    <scope>NUCLEOTIDE SEQUENCE [LARGE SCALE GENOMIC DNA]</scope>
    <source>
        <strain evidence="2">ATCC 700802 / V583</strain>
    </source>
</reference>
<dbReference type="AlphaFoldDB" id="Q82ZX6"/>
<dbReference type="EMBL" id="AE016830">
    <property type="protein sequence ID" value="AAO82609.1"/>
    <property type="molecule type" value="Genomic_DNA"/>
</dbReference>
<sequence length="34" mass="4081">MPKANVQEPRKMKNNFFIQRVLSVFPNYGTIKRK</sequence>
<dbReference type="HOGENOM" id="CLU_3373629_0_0_9"/>
<evidence type="ECO:0000313" key="1">
    <source>
        <dbReference type="EMBL" id="AAO82609.1"/>
    </source>
</evidence>
<accession>Q82ZX6</accession>
<evidence type="ECO:0000313" key="2">
    <source>
        <dbReference type="Proteomes" id="UP000001415"/>
    </source>
</evidence>
<proteinExistence type="predicted"/>
<name>Q82ZX6_ENTFA</name>
<dbReference type="KEGG" id="efa:EF2921"/>
<gene>
    <name evidence="1" type="ordered locus">EF_2921</name>
</gene>
<dbReference type="EnsemblBacteria" id="AAO82609">
    <property type="protein sequence ID" value="AAO82609"/>
    <property type="gene ID" value="EF_2921"/>
</dbReference>